<dbReference type="STRING" id="1176587.A8C56_04840"/>
<feature type="region of interest" description="Disordered" evidence="1">
    <location>
        <begin position="33"/>
        <end position="52"/>
    </location>
</feature>
<dbReference type="Proteomes" id="UP000077667">
    <property type="component" value="Chromosome"/>
</dbReference>
<gene>
    <name evidence="3" type="ORF">A8C56_04840</name>
</gene>
<name>A0A1A9HZZ9_9BACT</name>
<accession>A0A1A9HZZ9</accession>
<dbReference type="Pfam" id="PF13699">
    <property type="entry name" value="eCIS_core"/>
    <property type="match status" value="1"/>
</dbReference>
<feature type="domain" description="eCIS core" evidence="2">
    <location>
        <begin position="113"/>
        <end position="188"/>
    </location>
</feature>
<dbReference type="KEGG" id="nia:A8C56_04840"/>
<dbReference type="EMBL" id="CP015772">
    <property type="protein sequence ID" value="ANH80399.1"/>
    <property type="molecule type" value="Genomic_DNA"/>
</dbReference>
<proteinExistence type="predicted"/>
<evidence type="ECO:0000256" key="1">
    <source>
        <dbReference type="SAM" id="MobiDB-lite"/>
    </source>
</evidence>
<sequence>MFYRNYKFLKMHAVATKEKAAITVNSIRNTRAVQPKREVNQPNDPDSYREEREADAVADKVMRMSVRGTMQRNCAHCKEEEKNVQRKAVSQQMHDIAGSSEQYSSNITGGEPMHMADQRFFGSALNYDFSKVRIHKDPVANNSARSINARAYTKGTDIVFGSNEYQPQTAVGKRLLAHELAHVIQQEGIKENGLIQRDAATDGKQAELNFKNDWQNNFSYYDQFITIVSRVFDKAFKGSIRATKKDKDVSVILGEKFAKESDEPTRWGYIKTEIIDKFVTVDRFEDVAYDPTRSKINEINPPYAAGQYCALNCPATAAALSDYLKTGKVNKAICNPRQEGTPGYGFVVEKNTFSKAVNWKNAEKQIRAQLKKHGNYVVVEAKRSQKQMDDNHLAEYHYFTVVNVKGKLFVIDAFGGGIVTEYIQNYIDQNIIATTYRLVKGDFKVEEYIPKN</sequence>
<reference evidence="3 4" key="1">
    <citation type="submission" date="2016-05" db="EMBL/GenBank/DDBJ databases">
        <title>Niabella ginsenosidivorans BS26 whole genome sequencing.</title>
        <authorList>
            <person name="Im W.T."/>
            <person name="Siddiqi M.Z."/>
        </authorList>
    </citation>
    <scope>NUCLEOTIDE SEQUENCE [LARGE SCALE GENOMIC DNA]</scope>
    <source>
        <strain evidence="3 4">BS26</strain>
    </source>
</reference>
<dbReference type="InterPro" id="IPR025295">
    <property type="entry name" value="eCIS_core_dom"/>
</dbReference>
<dbReference type="AlphaFoldDB" id="A0A1A9HZZ9"/>
<evidence type="ECO:0000313" key="4">
    <source>
        <dbReference type="Proteomes" id="UP000077667"/>
    </source>
</evidence>
<evidence type="ECO:0000313" key="3">
    <source>
        <dbReference type="EMBL" id="ANH80399.1"/>
    </source>
</evidence>
<evidence type="ECO:0000259" key="2">
    <source>
        <dbReference type="Pfam" id="PF13699"/>
    </source>
</evidence>
<protein>
    <recommendedName>
        <fullName evidence="2">eCIS core domain-containing protein</fullName>
    </recommendedName>
</protein>
<organism evidence="3 4">
    <name type="scientific">Niabella ginsenosidivorans</name>
    <dbReference type="NCBI Taxonomy" id="1176587"/>
    <lineage>
        <taxon>Bacteria</taxon>
        <taxon>Pseudomonadati</taxon>
        <taxon>Bacteroidota</taxon>
        <taxon>Chitinophagia</taxon>
        <taxon>Chitinophagales</taxon>
        <taxon>Chitinophagaceae</taxon>
        <taxon>Niabella</taxon>
    </lineage>
</organism>
<keyword evidence="4" id="KW-1185">Reference proteome</keyword>